<dbReference type="AlphaFoldDB" id="A0A9D1XLC0"/>
<accession>A0A9D1XLC0</accession>
<name>A0A9D1XLC0_9FIRM</name>
<evidence type="ECO:0000313" key="1">
    <source>
        <dbReference type="EMBL" id="HIX81301.1"/>
    </source>
</evidence>
<dbReference type="EMBL" id="DXET01000110">
    <property type="protein sequence ID" value="HIX81301.1"/>
    <property type="molecule type" value="Genomic_DNA"/>
</dbReference>
<evidence type="ECO:0000313" key="2">
    <source>
        <dbReference type="Proteomes" id="UP000886724"/>
    </source>
</evidence>
<sequence length="449" mass="53089">MNINNFSLLLKQYIHESQYNVVTISKLTGIPRTTIQKYMSGIQMPASYGPVEKIIKFLSLSIHQKNELKKAYFIEKVGYSKQQKLIKLKSILNLLNDFSFKATNYNIHYNFQKTNNFAKNPEELKLMVHFILEDALKTIKKVQILMNSDNDLSDIIYFYAKNNPDLMIEQIVNLKKLDNDIDSSNLNQFQKLLPLMLLDNKITIKYMYSKIDNTNFYSIFPYAISSRNYVLLINSDYSLGMLADDDQKYLKNEFNKKSKFSKQLFYKSNNTIDYLNSLFNYPNAKYQIFSYTPFFIHFLFTSKQLALIDQQTNEKYLNFKEAIDKFIKTNKISLFFSIKDFNNTLKQDKYLTNKNNYKKILNNIIENHYYNIHVFNDNKISFPNNLTIITNQNSLVFFFDTFSITIYENTICHDFLLLDLLFEIEEYCFKHDESIKILNQIICGGYDNG</sequence>
<reference evidence="1" key="1">
    <citation type="journal article" date="2021" name="PeerJ">
        <title>Extensive microbial diversity within the chicken gut microbiome revealed by metagenomics and culture.</title>
        <authorList>
            <person name="Gilroy R."/>
            <person name="Ravi A."/>
            <person name="Getino M."/>
            <person name="Pursley I."/>
            <person name="Horton D.L."/>
            <person name="Alikhan N.F."/>
            <person name="Baker D."/>
            <person name="Gharbi K."/>
            <person name="Hall N."/>
            <person name="Watson M."/>
            <person name="Adriaenssens E.M."/>
            <person name="Foster-Nyarko E."/>
            <person name="Jarju S."/>
            <person name="Secka A."/>
            <person name="Antonio M."/>
            <person name="Oren A."/>
            <person name="Chaudhuri R.R."/>
            <person name="La Ragione R."/>
            <person name="Hildebrand F."/>
            <person name="Pallen M.J."/>
        </authorList>
    </citation>
    <scope>NUCLEOTIDE SEQUENCE</scope>
    <source>
        <strain evidence="1">ChiGjej1B1-14440</strain>
    </source>
</reference>
<dbReference type="Proteomes" id="UP000886724">
    <property type="component" value="Unassembled WGS sequence"/>
</dbReference>
<organism evidence="1 2">
    <name type="scientific">Candidatus Erysipelatoclostridium merdavium</name>
    <dbReference type="NCBI Taxonomy" id="2838566"/>
    <lineage>
        <taxon>Bacteria</taxon>
        <taxon>Bacillati</taxon>
        <taxon>Bacillota</taxon>
        <taxon>Erysipelotrichia</taxon>
        <taxon>Erysipelotrichales</taxon>
        <taxon>Erysipelotrichales incertae sedis</taxon>
    </lineage>
</organism>
<proteinExistence type="predicted"/>
<reference evidence="1" key="2">
    <citation type="submission" date="2021-04" db="EMBL/GenBank/DDBJ databases">
        <authorList>
            <person name="Gilroy R."/>
        </authorList>
    </citation>
    <scope>NUCLEOTIDE SEQUENCE</scope>
    <source>
        <strain evidence="1">ChiGjej1B1-14440</strain>
    </source>
</reference>
<protein>
    <submittedName>
        <fullName evidence="1">Uncharacterized protein</fullName>
    </submittedName>
</protein>
<gene>
    <name evidence="1" type="ORF">H9980_04925</name>
</gene>
<comment type="caution">
    <text evidence="1">The sequence shown here is derived from an EMBL/GenBank/DDBJ whole genome shotgun (WGS) entry which is preliminary data.</text>
</comment>